<organism evidence="2 3">
    <name type="scientific">Halalkalibacillus sediminis</name>
    <dbReference type="NCBI Taxonomy" id="2018042"/>
    <lineage>
        <taxon>Bacteria</taxon>
        <taxon>Bacillati</taxon>
        <taxon>Bacillota</taxon>
        <taxon>Bacilli</taxon>
        <taxon>Bacillales</taxon>
        <taxon>Bacillaceae</taxon>
        <taxon>Halalkalibacillus</taxon>
    </lineage>
</organism>
<accession>A0A2I0QSJ5</accession>
<dbReference type="InterPro" id="IPR029016">
    <property type="entry name" value="GAF-like_dom_sf"/>
</dbReference>
<dbReference type="InterPro" id="IPR003018">
    <property type="entry name" value="GAF"/>
</dbReference>
<dbReference type="EMBL" id="PJNH01000003">
    <property type="protein sequence ID" value="PKR77278.1"/>
    <property type="molecule type" value="Genomic_DNA"/>
</dbReference>
<dbReference type="GO" id="GO:0052621">
    <property type="term" value="F:diguanylate cyclase activity"/>
    <property type="evidence" value="ECO:0007669"/>
    <property type="project" value="TreeGrafter"/>
</dbReference>
<dbReference type="SUPFAM" id="SSF55073">
    <property type="entry name" value="Nucleotide cyclase"/>
    <property type="match status" value="1"/>
</dbReference>
<gene>
    <name evidence="2" type="ORF">CEY16_11105</name>
</gene>
<dbReference type="OrthoDB" id="9759607at2"/>
<dbReference type="PROSITE" id="PS50887">
    <property type="entry name" value="GGDEF"/>
    <property type="match status" value="1"/>
</dbReference>
<evidence type="ECO:0000259" key="1">
    <source>
        <dbReference type="PROSITE" id="PS50887"/>
    </source>
</evidence>
<dbReference type="Gene3D" id="3.30.450.40">
    <property type="match status" value="1"/>
</dbReference>
<dbReference type="InterPro" id="IPR000160">
    <property type="entry name" value="GGDEF_dom"/>
</dbReference>
<evidence type="ECO:0000313" key="2">
    <source>
        <dbReference type="EMBL" id="PKR77278.1"/>
    </source>
</evidence>
<dbReference type="InterPro" id="IPR043128">
    <property type="entry name" value="Rev_trsase/Diguanyl_cyclase"/>
</dbReference>
<comment type="caution">
    <text evidence="2">The sequence shown here is derived from an EMBL/GenBank/DDBJ whole genome shotgun (WGS) entry which is preliminary data.</text>
</comment>
<protein>
    <recommendedName>
        <fullName evidence="1">GGDEF domain-containing protein</fullName>
    </recommendedName>
</protein>
<dbReference type="PANTHER" id="PTHR45138:SF9">
    <property type="entry name" value="DIGUANYLATE CYCLASE DGCM-RELATED"/>
    <property type="match status" value="1"/>
</dbReference>
<dbReference type="Proteomes" id="UP000243524">
    <property type="component" value="Unassembled WGS sequence"/>
</dbReference>
<name>A0A2I0QSJ5_9BACI</name>
<dbReference type="InterPro" id="IPR050469">
    <property type="entry name" value="Diguanylate_Cyclase"/>
</dbReference>
<reference evidence="2 3" key="1">
    <citation type="submission" date="2017-06" db="EMBL/GenBank/DDBJ databases">
        <title>the draft geome sequence of Illustriluteabacillus marina B3227.</title>
        <authorList>
            <person name="He R.-H."/>
            <person name="Du Z.-J."/>
        </authorList>
    </citation>
    <scope>NUCLEOTIDE SEQUENCE [LARGE SCALE GENOMIC DNA]</scope>
    <source>
        <strain evidence="2 3">B3227</strain>
    </source>
</reference>
<dbReference type="SUPFAM" id="SSF55781">
    <property type="entry name" value="GAF domain-like"/>
    <property type="match status" value="1"/>
</dbReference>
<dbReference type="AlphaFoldDB" id="A0A2I0QSJ5"/>
<proteinExistence type="predicted"/>
<dbReference type="PANTHER" id="PTHR45138">
    <property type="entry name" value="REGULATORY COMPONENTS OF SENSORY TRANSDUCTION SYSTEM"/>
    <property type="match status" value="1"/>
</dbReference>
<dbReference type="CDD" id="cd01949">
    <property type="entry name" value="GGDEF"/>
    <property type="match status" value="1"/>
</dbReference>
<keyword evidence="3" id="KW-1185">Reference proteome</keyword>
<dbReference type="Gene3D" id="3.30.70.270">
    <property type="match status" value="1"/>
</dbReference>
<dbReference type="Pfam" id="PF01590">
    <property type="entry name" value="GAF"/>
    <property type="match status" value="1"/>
</dbReference>
<sequence length="231" mass="26445">MAITKEANIQSFLGVPIVLKNGNCYGTLCALHNHPHEFLQKDVDLLRTMATFFSHVIDLEKQLLTDSLTNAHNRHYLERLFNDYRKEDRGFQSICYLDFDHFIQVNHSYGHEVGDQIMIQAASRLKILLRGYGKVVRLEQDEFILLFDKISDLEFIKLLDVIIDSMAEPHLVGNEPLTLTFSIGVVRNAGSYDTFQEVLTQADSVMAVAKKRGKNNYVIDEVMDEVDEALH</sequence>
<feature type="domain" description="GGDEF" evidence="1">
    <location>
        <begin position="90"/>
        <end position="222"/>
    </location>
</feature>
<dbReference type="SMART" id="SM00267">
    <property type="entry name" value="GGDEF"/>
    <property type="match status" value="1"/>
</dbReference>
<dbReference type="Pfam" id="PF00990">
    <property type="entry name" value="GGDEF"/>
    <property type="match status" value="1"/>
</dbReference>
<dbReference type="NCBIfam" id="TIGR00254">
    <property type="entry name" value="GGDEF"/>
    <property type="match status" value="1"/>
</dbReference>
<dbReference type="InterPro" id="IPR029787">
    <property type="entry name" value="Nucleotide_cyclase"/>
</dbReference>
<evidence type="ECO:0000313" key="3">
    <source>
        <dbReference type="Proteomes" id="UP000243524"/>
    </source>
</evidence>